<dbReference type="EMBL" id="JAAGWY010000002">
    <property type="protein sequence ID" value="NEN05924.1"/>
    <property type="molecule type" value="Genomic_DNA"/>
</dbReference>
<keyword evidence="3" id="KW-1185">Reference proteome</keyword>
<dbReference type="RefSeq" id="WP_163289335.1">
    <property type="nucleotide sequence ID" value="NZ_JAAGWY010000002.1"/>
</dbReference>
<accession>A0A6L9XY18</accession>
<sequence length="110" mass="10936">MADSNGAPVLDLLAQMTADSLAASTLDPETLMLVRIAALVAVDAPPVSYSLNIGAASDVGLDADAVRGVLLAIAPIVGTARVAAATGNIVQALAVEIELAAEALADLDDE</sequence>
<comment type="caution">
    <text evidence="2">The sequence shown here is derived from an EMBL/GenBank/DDBJ whole genome shotgun (WGS) entry which is preliminary data.</text>
</comment>
<dbReference type="SUPFAM" id="SSF69118">
    <property type="entry name" value="AhpD-like"/>
    <property type="match status" value="1"/>
</dbReference>
<dbReference type="Pfam" id="PF02627">
    <property type="entry name" value="CMD"/>
    <property type="match status" value="1"/>
</dbReference>
<proteinExistence type="predicted"/>
<feature type="domain" description="Carboxymuconolactone decarboxylase-like" evidence="1">
    <location>
        <begin position="9"/>
        <end position="86"/>
    </location>
</feature>
<dbReference type="AlphaFoldDB" id="A0A6L9XY18"/>
<dbReference type="Proteomes" id="UP000474967">
    <property type="component" value="Unassembled WGS sequence"/>
</dbReference>
<name>A0A6L9XY18_9MICO</name>
<reference evidence="2 3" key="1">
    <citation type="journal article" date="2014" name="J. Microbiol.">
        <title>Diaminobutyricibacter tongyongensis gen. nov., sp. nov. and Homoserinibacter gongjuensis gen. nov., sp. nov. belong to the family Microbacteriaceae.</title>
        <authorList>
            <person name="Kim S.J."/>
            <person name="Ahn J.H."/>
            <person name="Weon H.Y."/>
            <person name="Hamada M."/>
            <person name="Suzuki K."/>
            <person name="Kwon S.W."/>
        </authorList>
    </citation>
    <scope>NUCLEOTIDE SEQUENCE [LARGE SCALE GENOMIC DNA]</scope>
    <source>
        <strain evidence="2 3">NBRC 108724</strain>
    </source>
</reference>
<dbReference type="Gene3D" id="1.20.1290.10">
    <property type="entry name" value="AhpD-like"/>
    <property type="match status" value="1"/>
</dbReference>
<evidence type="ECO:0000313" key="3">
    <source>
        <dbReference type="Proteomes" id="UP000474967"/>
    </source>
</evidence>
<protein>
    <submittedName>
        <fullName evidence="2">Carboxymuconolactone decarboxylase</fullName>
    </submittedName>
</protein>
<evidence type="ECO:0000313" key="2">
    <source>
        <dbReference type="EMBL" id="NEN05924.1"/>
    </source>
</evidence>
<dbReference type="GO" id="GO:0051920">
    <property type="term" value="F:peroxiredoxin activity"/>
    <property type="evidence" value="ECO:0007669"/>
    <property type="project" value="InterPro"/>
</dbReference>
<dbReference type="InterPro" id="IPR003779">
    <property type="entry name" value="CMD-like"/>
</dbReference>
<dbReference type="InterPro" id="IPR029032">
    <property type="entry name" value="AhpD-like"/>
</dbReference>
<gene>
    <name evidence="2" type="ORF">G3T36_08555</name>
</gene>
<evidence type="ECO:0000259" key="1">
    <source>
        <dbReference type="Pfam" id="PF02627"/>
    </source>
</evidence>
<organism evidence="2 3">
    <name type="scientific">Leifsonia tongyongensis</name>
    <dbReference type="NCBI Taxonomy" id="1268043"/>
    <lineage>
        <taxon>Bacteria</taxon>
        <taxon>Bacillati</taxon>
        <taxon>Actinomycetota</taxon>
        <taxon>Actinomycetes</taxon>
        <taxon>Micrococcales</taxon>
        <taxon>Microbacteriaceae</taxon>
        <taxon>Leifsonia</taxon>
    </lineage>
</organism>